<dbReference type="KEGG" id="sphl:LPB140_05170"/>
<sequence length="98" mass="10191">MKIRPITSAIIGSVIAQKSKGSGIIGAGLGMVAGRIASKSLPGAALIGGLLIGKTIYDARKNKQLLSHDKTDANIDAPMIENRADIKAANKQPKLETK</sequence>
<dbReference type="EMBL" id="CP018154">
    <property type="protein sequence ID" value="APG62297.1"/>
    <property type="molecule type" value="Genomic_DNA"/>
</dbReference>
<dbReference type="Proteomes" id="UP000242561">
    <property type="component" value="Chromosome"/>
</dbReference>
<accession>A0A1L3JAY4</accession>
<gene>
    <name evidence="1" type="ORF">LPB140_05170</name>
</gene>
<reference evidence="1 2" key="1">
    <citation type="submission" date="2016-11" db="EMBL/GenBank/DDBJ databases">
        <title>Sphingorhabdus sp. LPB0140, isolated from marine environment.</title>
        <authorList>
            <person name="Kim E."/>
            <person name="Yi H."/>
        </authorList>
    </citation>
    <scope>NUCLEOTIDE SEQUENCE [LARGE SCALE GENOMIC DNA]</scope>
    <source>
        <strain evidence="1 2">LPB0140</strain>
    </source>
</reference>
<keyword evidence="2" id="KW-1185">Reference proteome</keyword>
<dbReference type="RefSeq" id="WP_072558948.1">
    <property type="nucleotide sequence ID" value="NZ_CP018154.1"/>
</dbReference>
<dbReference type="AlphaFoldDB" id="A0A1L3JAY4"/>
<proteinExistence type="predicted"/>
<evidence type="ECO:0000313" key="2">
    <source>
        <dbReference type="Proteomes" id="UP000242561"/>
    </source>
</evidence>
<organism evidence="1 2">
    <name type="scientific">Sphingorhabdus lutea</name>
    <dbReference type="NCBI Taxonomy" id="1913578"/>
    <lineage>
        <taxon>Bacteria</taxon>
        <taxon>Pseudomonadati</taxon>
        <taxon>Pseudomonadota</taxon>
        <taxon>Alphaproteobacteria</taxon>
        <taxon>Sphingomonadales</taxon>
        <taxon>Sphingomonadaceae</taxon>
        <taxon>Sphingorhabdus</taxon>
    </lineage>
</organism>
<name>A0A1L3JAY4_9SPHN</name>
<protein>
    <submittedName>
        <fullName evidence="1">Uncharacterized protein</fullName>
    </submittedName>
</protein>
<evidence type="ECO:0000313" key="1">
    <source>
        <dbReference type="EMBL" id="APG62297.1"/>
    </source>
</evidence>
<dbReference type="STRING" id="1913578.LPB140_05170"/>